<organism evidence="5 6">
    <name type="scientific">Panicum miliaceum</name>
    <name type="common">Proso millet</name>
    <name type="synonym">Broomcorn millet</name>
    <dbReference type="NCBI Taxonomy" id="4540"/>
    <lineage>
        <taxon>Eukaryota</taxon>
        <taxon>Viridiplantae</taxon>
        <taxon>Streptophyta</taxon>
        <taxon>Embryophyta</taxon>
        <taxon>Tracheophyta</taxon>
        <taxon>Spermatophyta</taxon>
        <taxon>Magnoliopsida</taxon>
        <taxon>Liliopsida</taxon>
        <taxon>Poales</taxon>
        <taxon>Poaceae</taxon>
        <taxon>PACMAD clade</taxon>
        <taxon>Panicoideae</taxon>
        <taxon>Panicodae</taxon>
        <taxon>Paniceae</taxon>
        <taxon>Panicinae</taxon>
        <taxon>Panicum</taxon>
        <taxon>Panicum sect. Panicum</taxon>
    </lineage>
</organism>
<dbReference type="InterPro" id="IPR043561">
    <property type="entry name" value="LHW-like"/>
</dbReference>
<evidence type="ECO:0000313" key="5">
    <source>
        <dbReference type="EMBL" id="RLM78432.1"/>
    </source>
</evidence>
<dbReference type="GO" id="GO:0046983">
    <property type="term" value="F:protein dimerization activity"/>
    <property type="evidence" value="ECO:0007669"/>
    <property type="project" value="InterPro"/>
</dbReference>
<dbReference type="InterPro" id="IPR025610">
    <property type="entry name" value="MYC/MYB_N"/>
</dbReference>
<dbReference type="InterPro" id="IPR011598">
    <property type="entry name" value="bHLH_dom"/>
</dbReference>
<dbReference type="Pfam" id="PF14215">
    <property type="entry name" value="bHLH-MYC_N"/>
    <property type="match status" value="1"/>
</dbReference>
<dbReference type="EMBL" id="PQIB02000012">
    <property type="protein sequence ID" value="RLM78432.1"/>
    <property type="molecule type" value="Genomic_DNA"/>
</dbReference>
<comment type="caution">
    <text evidence="5">The sequence shown here is derived from an EMBL/GenBank/DDBJ whole genome shotgun (WGS) entry which is preliminary data.</text>
</comment>
<dbReference type="PROSITE" id="PS50888">
    <property type="entry name" value="BHLH"/>
    <property type="match status" value="1"/>
</dbReference>
<sequence length="762" mass="82786">MAAGALGALCRAGGWSYAAIWRSDRRDPRLLTIGECHCEDEARKVVEKMVNQVHVVGEGVIGRALISGEYQWISDDIPFSLSQISDADNLGLFQTIAVVPIQAFGVAQFGSMQKVSESLEFLDQVKGALFLKESISWPPSTKDVQKDVFTYNLQFQLDSPSTAEGLAHIKAEPENIKLLEDTITVDSLKNFAIASSNHSLHSFNGFTSNESCIGLNPHIVAMPVNSKSISSVKVFQSDSNSRHSNISENALQITSTKQPGSSLTTAATSYSSLTDLPRMEHGLSCTPNKLRYCLQSEKSSFLDSYSSIFSTEADLKSTLFDNDTPFVQGDVIHEVGTAGSTSYACELQELPNEIWGEGAGPTKQVRKVDSENHGLLESTTFDPVMNDWWDDTAQLAGNTTHFGATGTNSVAGQANTDQVSVEERGLFSESTFEELLGFDGNVSHASTDPLGGSVSGCRLPRYNLQDSFSVCNAQIPALLLPSINYASENDQSGASKATPMSLQNLSMDDCGSLNTANSKVSQVKKPEGVKVVKKRARPGESTRPRPKDRQQIQERVKELREIVPNSAKCSIDALLDRTIKHMLFLQSVTKYAEKIKQADEPKMISKDSSAVLNDNSSGVVLKDDPSAGSSGGATWAYEVAGQTMVCPIIVEDLAPPGQMLVEMLCEERGFFLEIADTIRGFGLTILKGLMELRDGKIMARFLVEANKNVTRMDIFLSLVQLLQQNSLNRSSDQLTKVINNGVPSFAEHQQSPISIPVGLAGR</sequence>
<keyword evidence="6" id="KW-1185">Reference proteome</keyword>
<keyword evidence="2" id="KW-0804">Transcription</keyword>
<feature type="compositionally biased region" description="Basic and acidic residues" evidence="3">
    <location>
        <begin position="537"/>
        <end position="553"/>
    </location>
</feature>
<evidence type="ECO:0000259" key="4">
    <source>
        <dbReference type="PROSITE" id="PS50888"/>
    </source>
</evidence>
<dbReference type="OrthoDB" id="1883654at2759"/>
<name>A0A3L6QFD9_PANMI</name>
<protein>
    <recommendedName>
        <fullName evidence="4">BHLH domain-containing protein</fullName>
    </recommendedName>
</protein>
<dbReference type="AlphaFoldDB" id="A0A3L6QFD9"/>
<dbReference type="GO" id="GO:0003700">
    <property type="term" value="F:DNA-binding transcription factor activity"/>
    <property type="evidence" value="ECO:0007669"/>
    <property type="project" value="InterPro"/>
</dbReference>
<dbReference type="PANTHER" id="PTHR46196:SF2">
    <property type="entry name" value="TRANSCRIPTION FACTOR BHLH157"/>
    <property type="match status" value="1"/>
</dbReference>
<dbReference type="STRING" id="4540.A0A3L6QFD9"/>
<proteinExistence type="predicted"/>
<reference evidence="6" key="1">
    <citation type="journal article" date="2019" name="Nat. Commun.">
        <title>The genome of broomcorn millet.</title>
        <authorList>
            <person name="Zou C."/>
            <person name="Miki D."/>
            <person name="Li D."/>
            <person name="Tang Q."/>
            <person name="Xiao L."/>
            <person name="Rajput S."/>
            <person name="Deng P."/>
            <person name="Jia W."/>
            <person name="Huang R."/>
            <person name="Zhang M."/>
            <person name="Sun Y."/>
            <person name="Hu J."/>
            <person name="Fu X."/>
            <person name="Schnable P.S."/>
            <person name="Li F."/>
            <person name="Zhang H."/>
            <person name="Feng B."/>
            <person name="Zhu X."/>
            <person name="Liu R."/>
            <person name="Schnable J.C."/>
            <person name="Zhu J.-K."/>
            <person name="Zhang H."/>
        </authorList>
    </citation>
    <scope>NUCLEOTIDE SEQUENCE [LARGE SCALE GENOMIC DNA]</scope>
</reference>
<evidence type="ECO:0000256" key="3">
    <source>
        <dbReference type="SAM" id="MobiDB-lite"/>
    </source>
</evidence>
<dbReference type="Proteomes" id="UP000275267">
    <property type="component" value="Unassembled WGS sequence"/>
</dbReference>
<keyword evidence="1" id="KW-0805">Transcription regulation</keyword>
<accession>A0A3L6QFD9</accession>
<evidence type="ECO:0000313" key="6">
    <source>
        <dbReference type="Proteomes" id="UP000275267"/>
    </source>
</evidence>
<gene>
    <name evidence="5" type="ORF">C2845_PM12G23090</name>
</gene>
<feature type="domain" description="BHLH" evidence="4">
    <location>
        <begin position="536"/>
        <end position="585"/>
    </location>
</feature>
<evidence type="ECO:0000256" key="1">
    <source>
        <dbReference type="ARBA" id="ARBA00023015"/>
    </source>
</evidence>
<dbReference type="PANTHER" id="PTHR46196">
    <property type="entry name" value="TRANSCRIPTION FACTOR BHLH155-LIKE ISOFORM X1-RELATED"/>
    <property type="match status" value="1"/>
</dbReference>
<feature type="region of interest" description="Disordered" evidence="3">
    <location>
        <begin position="518"/>
        <end position="553"/>
    </location>
</feature>
<evidence type="ECO:0000256" key="2">
    <source>
        <dbReference type="ARBA" id="ARBA00023163"/>
    </source>
</evidence>
<dbReference type="Pfam" id="PF23176">
    <property type="entry name" value="bHLH_LHW"/>
    <property type="match status" value="1"/>
</dbReference>